<feature type="transmembrane region" description="Helical" evidence="1">
    <location>
        <begin position="12"/>
        <end position="38"/>
    </location>
</feature>
<name>A0A1F6V5E4_9BACT</name>
<feature type="transmembrane region" description="Helical" evidence="1">
    <location>
        <begin position="58"/>
        <end position="83"/>
    </location>
</feature>
<protein>
    <recommendedName>
        <fullName evidence="4">DUF5671 domain-containing protein</fullName>
    </recommendedName>
</protein>
<evidence type="ECO:0000313" key="2">
    <source>
        <dbReference type="EMBL" id="OGI64897.1"/>
    </source>
</evidence>
<dbReference type="Proteomes" id="UP000178700">
    <property type="component" value="Unassembled WGS sequence"/>
</dbReference>
<sequence>MQLNAIKLANAVAITTAILYIVCTLFVVVAPELSMTILAGGMHLPDATTALGESSVTLGGFLLGLVPLVIYAYVGAYLAAALYNRSVKS</sequence>
<proteinExistence type="predicted"/>
<evidence type="ECO:0008006" key="4">
    <source>
        <dbReference type="Google" id="ProtNLM"/>
    </source>
</evidence>
<comment type="caution">
    <text evidence="2">The sequence shown here is derived from an EMBL/GenBank/DDBJ whole genome shotgun (WGS) entry which is preliminary data.</text>
</comment>
<gene>
    <name evidence="2" type="ORF">A2642_01265</name>
</gene>
<keyword evidence="1" id="KW-0812">Transmembrane</keyword>
<keyword evidence="1" id="KW-1133">Transmembrane helix</keyword>
<dbReference type="InterPro" id="IPR044020">
    <property type="entry name" value="DUF5676"/>
</dbReference>
<dbReference type="Pfam" id="PF18926">
    <property type="entry name" value="DUF5676"/>
    <property type="match status" value="1"/>
</dbReference>
<reference evidence="2 3" key="1">
    <citation type="journal article" date="2016" name="Nat. Commun.">
        <title>Thousands of microbial genomes shed light on interconnected biogeochemical processes in an aquifer system.</title>
        <authorList>
            <person name="Anantharaman K."/>
            <person name="Brown C.T."/>
            <person name="Hug L.A."/>
            <person name="Sharon I."/>
            <person name="Castelle C.J."/>
            <person name="Probst A.J."/>
            <person name="Thomas B.C."/>
            <person name="Singh A."/>
            <person name="Wilkins M.J."/>
            <person name="Karaoz U."/>
            <person name="Brodie E.L."/>
            <person name="Williams K.H."/>
            <person name="Hubbard S.S."/>
            <person name="Banfield J.F."/>
        </authorList>
    </citation>
    <scope>NUCLEOTIDE SEQUENCE [LARGE SCALE GENOMIC DNA]</scope>
</reference>
<evidence type="ECO:0000313" key="3">
    <source>
        <dbReference type="Proteomes" id="UP000178700"/>
    </source>
</evidence>
<accession>A0A1F6V5E4</accession>
<evidence type="ECO:0000256" key="1">
    <source>
        <dbReference type="SAM" id="Phobius"/>
    </source>
</evidence>
<dbReference type="EMBL" id="MFTJ01000034">
    <property type="protein sequence ID" value="OGI64897.1"/>
    <property type="molecule type" value="Genomic_DNA"/>
</dbReference>
<keyword evidence="1" id="KW-0472">Membrane</keyword>
<organism evidence="2 3">
    <name type="scientific">Candidatus Nomurabacteria bacterium RIFCSPHIGHO2_01_FULL_39_10</name>
    <dbReference type="NCBI Taxonomy" id="1801733"/>
    <lineage>
        <taxon>Bacteria</taxon>
        <taxon>Candidatus Nomuraibacteriota</taxon>
    </lineage>
</organism>
<dbReference type="AlphaFoldDB" id="A0A1F6V5E4"/>